<protein>
    <submittedName>
        <fullName evidence="2">Uncharacterized protein</fullName>
    </submittedName>
</protein>
<dbReference type="Proteomes" id="UP000823941">
    <property type="component" value="Chromosome 1"/>
</dbReference>
<organism evidence="2 3">
    <name type="scientific">Plutella xylostella</name>
    <name type="common">Diamondback moth</name>
    <name type="synonym">Plutella maculipennis</name>
    <dbReference type="NCBI Taxonomy" id="51655"/>
    <lineage>
        <taxon>Eukaryota</taxon>
        <taxon>Metazoa</taxon>
        <taxon>Ecdysozoa</taxon>
        <taxon>Arthropoda</taxon>
        <taxon>Hexapoda</taxon>
        <taxon>Insecta</taxon>
        <taxon>Pterygota</taxon>
        <taxon>Neoptera</taxon>
        <taxon>Endopterygota</taxon>
        <taxon>Lepidoptera</taxon>
        <taxon>Glossata</taxon>
        <taxon>Ditrysia</taxon>
        <taxon>Yponomeutoidea</taxon>
        <taxon>Plutellidae</taxon>
        <taxon>Plutella</taxon>
    </lineage>
</organism>
<evidence type="ECO:0000256" key="1">
    <source>
        <dbReference type="SAM" id="MobiDB-lite"/>
    </source>
</evidence>
<reference evidence="2 3" key="1">
    <citation type="submission" date="2021-06" db="EMBL/GenBank/DDBJ databases">
        <title>A haploid diamondback moth (Plutella xylostella L.) genome assembly resolves 31 chromosomes and identifies a diamide resistance mutation.</title>
        <authorList>
            <person name="Ward C.M."/>
            <person name="Perry K.D."/>
            <person name="Baker G."/>
            <person name="Powis K."/>
            <person name="Heckel D.G."/>
            <person name="Baxter S.W."/>
        </authorList>
    </citation>
    <scope>NUCLEOTIDE SEQUENCE [LARGE SCALE GENOMIC DNA]</scope>
    <source>
        <strain evidence="2 3">LV</strain>
        <tissue evidence="2">Single pupa</tissue>
    </source>
</reference>
<accession>A0ABQ7R7Y6</accession>
<feature type="region of interest" description="Disordered" evidence="1">
    <location>
        <begin position="1"/>
        <end position="33"/>
    </location>
</feature>
<feature type="compositionally biased region" description="Low complexity" evidence="1">
    <location>
        <begin position="66"/>
        <end position="83"/>
    </location>
</feature>
<name>A0ABQ7R7Y6_PLUXY</name>
<feature type="non-terminal residue" evidence="2">
    <location>
        <position position="1"/>
    </location>
</feature>
<sequence length="199" mass="22661">FPKKRKITFEITDNQNSLTDNNWTQTSSDDEEPAAAGRRIFNLYQTVRQFAQWAQMREDEAAAVAAAEESTSSSSLSFATPEEPSSPIVMSTNTPTWINLPETKITADTPKPFNMVSPMQGGRRVSNRRLNQARSISVTLPRDPDGPQPRVVVVSNHPPFSPIEEEPRTSPRFRFPPEQRVTTHRGRARERGRNRRRRF</sequence>
<feature type="region of interest" description="Disordered" evidence="1">
    <location>
        <begin position="106"/>
        <end position="125"/>
    </location>
</feature>
<evidence type="ECO:0000313" key="2">
    <source>
        <dbReference type="EMBL" id="KAG7313415.1"/>
    </source>
</evidence>
<feature type="region of interest" description="Disordered" evidence="1">
    <location>
        <begin position="66"/>
        <end position="94"/>
    </location>
</feature>
<proteinExistence type="predicted"/>
<gene>
    <name evidence="2" type="ORF">JYU34_000536</name>
</gene>
<evidence type="ECO:0000313" key="3">
    <source>
        <dbReference type="Proteomes" id="UP000823941"/>
    </source>
</evidence>
<feature type="compositionally biased region" description="Polar residues" evidence="1">
    <location>
        <begin position="11"/>
        <end position="27"/>
    </location>
</feature>
<dbReference type="EMBL" id="JAHIBW010000001">
    <property type="protein sequence ID" value="KAG7313415.1"/>
    <property type="molecule type" value="Genomic_DNA"/>
</dbReference>
<feature type="compositionally biased region" description="Basic residues" evidence="1">
    <location>
        <begin position="182"/>
        <end position="199"/>
    </location>
</feature>
<feature type="region of interest" description="Disordered" evidence="1">
    <location>
        <begin position="156"/>
        <end position="199"/>
    </location>
</feature>
<keyword evidence="3" id="KW-1185">Reference proteome</keyword>
<comment type="caution">
    <text evidence="2">The sequence shown here is derived from an EMBL/GenBank/DDBJ whole genome shotgun (WGS) entry which is preliminary data.</text>
</comment>